<keyword evidence="1" id="KW-0732">Signal</keyword>
<evidence type="ECO:0000313" key="3">
    <source>
        <dbReference type="EMBL" id="RYU91314.1"/>
    </source>
</evidence>
<sequence>MLKKILLTAACSVALLQLQAQSLYMPRDIKKAFDNGTRSADGKPGAKYWQNHARYNISITAAPPLSTVKGTETITYINNSPDTLKRLNMKLILNIHRPGSARMGDAGPDYLTSGIQVDTFRVGGQKRPWNNEQASSTNFGVALPKPLMPHDSVQMSIAWHFDASKQSGREGQIDSTSYYLAYFYPRVSVYDDYNGWDRVAFTDAQEFYNDFNDYTLNVTVPKNFVVWATGTLQNPTQVLQKEYADRLQRSMTSDSTIHVATIDEITGNKVTAQNAMNTWTWTATNISDVAVGLSNHYIWDAGSVIVDQSTGRRASMQAAYSVKGTDFKQSVQYGRNALGWFSHNWPGVPYPFPKMTAFQGFADMEYPMMVNDSQMGDPGFAQLVQDHEIAHTWFPFYMGINETRFAFMDEGWATTLEYLIGTAEKGKAKADAFYKQFRINGWINNRSSNQDIPVITQTSELTTGYGNNAYGKPSLSYLALKDMLGDDLFKKALHGYMDRWHGKHPVPWDYFNSMSNVSGRNLTWFFNNWFFTNYYNDLAVKNVVTGKDGYTFTVANIGGFAIPFDVVVTYVDGTTKTMHQTPAVWEKNQKQTLVTFKSVRGKSLKSIALDNGIYMDANMKDNTWAPAAKK</sequence>
<proteinExistence type="predicted"/>
<name>A0A4Q5LPI4_9SPHI</name>
<protein>
    <submittedName>
        <fullName evidence="3">M1 family peptidase</fullName>
    </submittedName>
</protein>
<dbReference type="InterPro" id="IPR014782">
    <property type="entry name" value="Peptidase_M1_dom"/>
</dbReference>
<feature type="domain" description="Peptidase M1 membrane alanine aminopeptidase" evidence="2">
    <location>
        <begin position="383"/>
        <end position="529"/>
    </location>
</feature>
<organism evidence="3 4">
    <name type="scientific">Mucilaginibacter terrigena</name>
    <dbReference type="NCBI Taxonomy" id="2492395"/>
    <lineage>
        <taxon>Bacteria</taxon>
        <taxon>Pseudomonadati</taxon>
        <taxon>Bacteroidota</taxon>
        <taxon>Sphingobacteriia</taxon>
        <taxon>Sphingobacteriales</taxon>
        <taxon>Sphingobacteriaceae</taxon>
        <taxon>Mucilaginibacter</taxon>
    </lineage>
</organism>
<comment type="caution">
    <text evidence="3">The sequence shown here is derived from an EMBL/GenBank/DDBJ whole genome shotgun (WGS) entry which is preliminary data.</text>
</comment>
<reference evidence="3 4" key="1">
    <citation type="submission" date="2019-02" db="EMBL/GenBank/DDBJ databases">
        <title>Bacterial novel species Mucilaginibacter sp. 17JY9-4 isolated from soil.</title>
        <authorList>
            <person name="Jung H.-Y."/>
        </authorList>
    </citation>
    <scope>NUCLEOTIDE SEQUENCE [LARGE SCALE GENOMIC DNA]</scope>
    <source>
        <strain evidence="3 4">17JY9-4</strain>
    </source>
</reference>
<dbReference type="Proteomes" id="UP000293331">
    <property type="component" value="Unassembled WGS sequence"/>
</dbReference>
<dbReference type="SUPFAM" id="SSF55486">
    <property type="entry name" value="Metalloproteases ('zincins'), catalytic domain"/>
    <property type="match status" value="1"/>
</dbReference>
<evidence type="ECO:0000313" key="4">
    <source>
        <dbReference type="Proteomes" id="UP000293331"/>
    </source>
</evidence>
<evidence type="ECO:0000259" key="2">
    <source>
        <dbReference type="Pfam" id="PF01433"/>
    </source>
</evidence>
<dbReference type="Pfam" id="PF01433">
    <property type="entry name" value="Peptidase_M1"/>
    <property type="match status" value="1"/>
</dbReference>
<dbReference type="OrthoDB" id="9814383at2"/>
<dbReference type="CDD" id="cd09604">
    <property type="entry name" value="M1_APN_like"/>
    <property type="match status" value="1"/>
</dbReference>
<dbReference type="Gene3D" id="1.10.390.10">
    <property type="entry name" value="Neutral Protease Domain 2"/>
    <property type="match status" value="1"/>
</dbReference>
<accession>A0A4Q5LPI4</accession>
<dbReference type="EMBL" id="SEWG01000002">
    <property type="protein sequence ID" value="RYU91314.1"/>
    <property type="molecule type" value="Genomic_DNA"/>
</dbReference>
<dbReference type="InterPro" id="IPR027268">
    <property type="entry name" value="Peptidase_M4/M1_CTD_sf"/>
</dbReference>
<evidence type="ECO:0000256" key="1">
    <source>
        <dbReference type="SAM" id="SignalP"/>
    </source>
</evidence>
<feature type="signal peptide" evidence="1">
    <location>
        <begin position="1"/>
        <end position="20"/>
    </location>
</feature>
<dbReference type="GO" id="GO:0008237">
    <property type="term" value="F:metallopeptidase activity"/>
    <property type="evidence" value="ECO:0007669"/>
    <property type="project" value="InterPro"/>
</dbReference>
<keyword evidence="4" id="KW-1185">Reference proteome</keyword>
<dbReference type="AlphaFoldDB" id="A0A4Q5LPI4"/>
<gene>
    <name evidence="3" type="ORF">EWM62_05075</name>
</gene>
<feature type="chain" id="PRO_5020475062" evidence="1">
    <location>
        <begin position="21"/>
        <end position="630"/>
    </location>
</feature>
<dbReference type="GO" id="GO:0008270">
    <property type="term" value="F:zinc ion binding"/>
    <property type="evidence" value="ECO:0007669"/>
    <property type="project" value="InterPro"/>
</dbReference>
<dbReference type="RefSeq" id="WP_129875573.1">
    <property type="nucleotide sequence ID" value="NZ_SEWG01000002.1"/>
</dbReference>